<dbReference type="Pfam" id="PF13505">
    <property type="entry name" value="OMP_b-brl"/>
    <property type="match status" value="1"/>
</dbReference>
<evidence type="ECO:0000313" key="4">
    <source>
        <dbReference type="Proteomes" id="UP000282483"/>
    </source>
</evidence>
<dbReference type="SUPFAM" id="SSF56925">
    <property type="entry name" value="OMPA-like"/>
    <property type="match status" value="1"/>
</dbReference>
<evidence type="ECO:0000259" key="2">
    <source>
        <dbReference type="Pfam" id="PF13505"/>
    </source>
</evidence>
<evidence type="ECO:0000313" key="3">
    <source>
        <dbReference type="EMBL" id="BBB14827.1"/>
    </source>
</evidence>
<keyword evidence="1" id="KW-0732">Signal</keyword>
<dbReference type="EMBL" id="AP018005">
    <property type="protein sequence ID" value="BBB14827.1"/>
    <property type="molecule type" value="Genomic_DNA"/>
</dbReference>
<dbReference type="KEGG" id="rvi:RVIR1_03040"/>
<proteinExistence type="predicted"/>
<dbReference type="InterPro" id="IPR027385">
    <property type="entry name" value="Beta-barrel_OMP"/>
</dbReference>
<dbReference type="Proteomes" id="UP000282483">
    <property type="component" value="Chromosome"/>
</dbReference>
<keyword evidence="4" id="KW-1185">Reference proteome</keyword>
<dbReference type="AlphaFoldDB" id="A0A2Z5V6X2"/>
<evidence type="ECO:0000256" key="1">
    <source>
        <dbReference type="ARBA" id="ARBA00022729"/>
    </source>
</evidence>
<reference evidence="3 4" key="1">
    <citation type="submission" date="2017-03" db="EMBL/GenBank/DDBJ databases">
        <title>The genome sequence of Candidatus Rickettsiella viridis.</title>
        <authorList>
            <person name="Nikoh N."/>
            <person name="Tsuchida T."/>
            <person name="Yamaguchi K."/>
            <person name="Maeda T."/>
            <person name="Shigenobu S."/>
            <person name="Fukatsu T."/>
        </authorList>
    </citation>
    <scope>NUCLEOTIDE SEQUENCE [LARGE SCALE GENOMIC DNA]</scope>
    <source>
        <strain evidence="3 4">Ap-RA04</strain>
    </source>
</reference>
<accession>A0A2Z5V6X2</accession>
<gene>
    <name evidence="3" type="ORF">RVIR1_03040</name>
</gene>
<name>A0A2Z5V6X2_9COXI</name>
<organism evidence="3 4">
    <name type="scientific">Candidatus Rickettsiella viridis</name>
    <dbReference type="NCBI Taxonomy" id="676208"/>
    <lineage>
        <taxon>Bacteria</taxon>
        <taxon>Pseudomonadati</taxon>
        <taxon>Pseudomonadota</taxon>
        <taxon>Gammaproteobacteria</taxon>
        <taxon>Legionellales</taxon>
        <taxon>Coxiellaceae</taxon>
        <taxon>Rickettsiella</taxon>
    </lineage>
</organism>
<protein>
    <recommendedName>
        <fullName evidence="2">Outer membrane protein beta-barrel domain-containing protein</fullName>
    </recommendedName>
</protein>
<dbReference type="InterPro" id="IPR011250">
    <property type="entry name" value="OMP/PagP_B-barrel"/>
</dbReference>
<sequence length="246" mass="27047">MDLGIGQALTYHVKPAFSGAAVDFLGLNNVALRPRNSGGLPQSFSVGAGWLWPQVYRLESPYFPFVSIGLSYQHTNLFNTKKSVVYWFEEALPDGEKAAQPFAVAPYTFSQDSVMANLKLDLYRWRYVMPYLSLGLGAAWNQVKDKAVFTAVDGEQVRGQITDANSRNTAFSYSAGLGLDFPVTEKFWLSLGYAYSGLGRMGGINSLTNSVDPNPTNPLDIILNHVSSFGQVSTQTILLMGRYVFA</sequence>
<feature type="domain" description="Outer membrane protein beta-barrel" evidence="2">
    <location>
        <begin position="110"/>
        <end position="200"/>
    </location>
</feature>
<dbReference type="Gene3D" id="2.40.160.20">
    <property type="match status" value="1"/>
</dbReference>